<protein>
    <recommendedName>
        <fullName evidence="2">guanylate cyclase</fullName>
        <ecNumber evidence="2">4.6.1.2</ecNumber>
    </recommendedName>
</protein>
<dbReference type="EC" id="4.6.1.2" evidence="2"/>
<organism evidence="10 11">
    <name type="scientific">Schistosoma haematobium</name>
    <name type="common">Blood fluke</name>
    <dbReference type="NCBI Taxonomy" id="6185"/>
    <lineage>
        <taxon>Eukaryota</taxon>
        <taxon>Metazoa</taxon>
        <taxon>Spiralia</taxon>
        <taxon>Lophotrochozoa</taxon>
        <taxon>Platyhelminthes</taxon>
        <taxon>Trematoda</taxon>
        <taxon>Digenea</taxon>
        <taxon>Strigeidida</taxon>
        <taxon>Schistosomatoidea</taxon>
        <taxon>Schistosomatidae</taxon>
        <taxon>Schistosoma</taxon>
    </lineage>
</organism>
<evidence type="ECO:0000256" key="8">
    <source>
        <dbReference type="SAM" id="MobiDB-lite"/>
    </source>
</evidence>
<dbReference type="Proteomes" id="UP000471633">
    <property type="component" value="Unassembled WGS sequence"/>
</dbReference>
<dbReference type="InterPro" id="IPR007858">
    <property type="entry name" value="Dpy-30_motif"/>
</dbReference>
<comment type="subcellular location">
    <subcellularLocation>
        <location evidence="1">Cytoplasm</location>
    </subcellularLocation>
</comment>
<dbReference type="InterPro" id="IPR038158">
    <property type="entry name" value="H-NOX_domain_sf"/>
</dbReference>
<keyword evidence="11" id="KW-1185">Reference proteome</keyword>
<dbReference type="EMBL" id="AMPZ03000001">
    <property type="protein sequence ID" value="KAH9595530.1"/>
    <property type="molecule type" value="Genomic_DNA"/>
</dbReference>
<dbReference type="InterPro" id="IPR001054">
    <property type="entry name" value="A/G_cyclase"/>
</dbReference>
<dbReference type="CDD" id="cd22966">
    <property type="entry name" value="DD_DYDC-like"/>
    <property type="match status" value="1"/>
</dbReference>
<evidence type="ECO:0000256" key="2">
    <source>
        <dbReference type="ARBA" id="ARBA00012202"/>
    </source>
</evidence>
<accession>A0A922LXF7</accession>
<dbReference type="GO" id="GO:0004383">
    <property type="term" value="F:guanylate cyclase activity"/>
    <property type="evidence" value="ECO:0007669"/>
    <property type="project" value="UniProtKB-EC"/>
</dbReference>
<evidence type="ECO:0000313" key="11">
    <source>
        <dbReference type="Proteomes" id="UP000471633"/>
    </source>
</evidence>
<evidence type="ECO:0000256" key="6">
    <source>
        <dbReference type="ARBA" id="ARBA00023239"/>
    </source>
</evidence>
<name>A0A922LXF7_SCHHA</name>
<dbReference type="AlphaFoldDB" id="A0A922LXF7"/>
<keyword evidence="3" id="KW-0963">Cytoplasm</keyword>
<dbReference type="InterPro" id="IPR011644">
    <property type="entry name" value="Heme_NO-bd"/>
</dbReference>
<evidence type="ECO:0000313" key="10">
    <source>
        <dbReference type="EMBL" id="KAH9595530.1"/>
    </source>
</evidence>
<keyword evidence="6" id="KW-0456">Lyase</keyword>
<dbReference type="GO" id="GO:0008074">
    <property type="term" value="C:guanylate cyclase complex, soluble"/>
    <property type="evidence" value="ECO:0007669"/>
    <property type="project" value="TreeGrafter"/>
</dbReference>
<reference evidence="10" key="2">
    <citation type="journal article" date="2019" name="Gigascience">
        <title>High-quality Schistosoma haematobium genome achieved by single-molecule and long-range sequencing.</title>
        <authorList>
            <person name="Stroehlein A.J."/>
            <person name="Korhonen P.K."/>
            <person name="Chong T.M."/>
            <person name="Lim Y.L."/>
            <person name="Chan K.G."/>
            <person name="Webster B."/>
            <person name="Rollinson D."/>
            <person name="Brindley P.J."/>
            <person name="Gasser R.B."/>
            <person name="Young N.D."/>
        </authorList>
    </citation>
    <scope>NUCLEOTIDE SEQUENCE</scope>
</reference>
<dbReference type="KEGG" id="shx:MS3_00010158"/>
<dbReference type="Gene3D" id="3.90.1520.10">
    <property type="entry name" value="H-NOX domain"/>
    <property type="match status" value="1"/>
</dbReference>
<dbReference type="PANTHER" id="PTHR45655:SF13">
    <property type="entry name" value="SOLUBLE GUANYLATE CYCLASE GCY-32-RELATED"/>
    <property type="match status" value="1"/>
</dbReference>
<dbReference type="RefSeq" id="XP_035590214.2">
    <property type="nucleotide sequence ID" value="XM_035734006.2"/>
</dbReference>
<dbReference type="Pfam" id="PF07700">
    <property type="entry name" value="HNOB"/>
    <property type="match status" value="1"/>
</dbReference>
<evidence type="ECO:0000256" key="3">
    <source>
        <dbReference type="ARBA" id="ARBA00022490"/>
    </source>
</evidence>
<dbReference type="Pfam" id="PF07701">
    <property type="entry name" value="HNOBA"/>
    <property type="match status" value="1"/>
</dbReference>
<reference evidence="10" key="4">
    <citation type="journal article" date="2022" name="PLoS Pathog.">
        <title>Chromosome-level genome of Schistosoma haematobium underpins genome-wide explorations of molecular variation.</title>
        <authorList>
            <person name="Stroehlein A.J."/>
            <person name="Korhonen P.K."/>
            <person name="Lee V.V."/>
            <person name="Ralph S.A."/>
            <person name="Mentink-Kane M."/>
            <person name="You H."/>
            <person name="McManus D.P."/>
            <person name="Tchuente L.T."/>
            <person name="Stothard J.R."/>
            <person name="Kaur P."/>
            <person name="Dudchenko O."/>
            <person name="Aiden E.L."/>
            <person name="Yang B."/>
            <person name="Yang H."/>
            <person name="Emery A.M."/>
            <person name="Webster B.L."/>
            <person name="Brindley P.J."/>
            <person name="Rollinson D."/>
            <person name="Chang B.C.H."/>
            <person name="Gasser R.B."/>
            <person name="Young N.D."/>
        </authorList>
    </citation>
    <scope>NUCLEOTIDE SEQUENCE</scope>
</reference>
<dbReference type="Pfam" id="PF00211">
    <property type="entry name" value="Guanylate_cyc"/>
    <property type="match status" value="1"/>
</dbReference>
<gene>
    <name evidence="10" type="primary">NOVA1_4</name>
    <name evidence="10" type="ORF">MS3_00010158</name>
</gene>
<reference evidence="10" key="1">
    <citation type="journal article" date="2012" name="Nat. Genet.">
        <title>Whole-genome sequence of Schistosoma haematobium.</title>
        <authorList>
            <person name="Young N.D."/>
            <person name="Jex A.R."/>
            <person name="Li B."/>
            <person name="Liu S."/>
            <person name="Yang L."/>
            <person name="Xiong Z."/>
            <person name="Li Y."/>
            <person name="Cantacessi C."/>
            <person name="Hall R.S."/>
            <person name="Xu X."/>
            <person name="Chen F."/>
            <person name="Wu X."/>
            <person name="Zerlotini A."/>
            <person name="Oliveira G."/>
            <person name="Hofmann A."/>
            <person name="Zhang G."/>
            <person name="Fang X."/>
            <person name="Kang Y."/>
            <person name="Campbell B.E."/>
            <person name="Loukas A."/>
            <person name="Ranganathan S."/>
            <person name="Rollinson D."/>
            <person name="Rinaldi G."/>
            <person name="Brindley P.J."/>
            <person name="Yang H."/>
            <person name="Wang J."/>
            <person name="Wang J."/>
            <person name="Gasser R.B."/>
        </authorList>
    </citation>
    <scope>NUCLEOTIDE SEQUENCE</scope>
</reference>
<dbReference type="PROSITE" id="PS50125">
    <property type="entry name" value="GUANYLATE_CYCLASE_2"/>
    <property type="match status" value="1"/>
</dbReference>
<proteinExistence type="predicted"/>
<dbReference type="Gene3D" id="3.30.70.1230">
    <property type="entry name" value="Nucleotide cyclase"/>
    <property type="match status" value="1"/>
</dbReference>
<evidence type="ECO:0000256" key="7">
    <source>
        <dbReference type="ARBA" id="ARBA00023293"/>
    </source>
</evidence>
<dbReference type="InterPro" id="IPR029787">
    <property type="entry name" value="Nucleotide_cyclase"/>
</dbReference>
<dbReference type="SMART" id="SM00044">
    <property type="entry name" value="CYCc"/>
    <property type="match status" value="1"/>
</dbReference>
<dbReference type="CDD" id="cd07302">
    <property type="entry name" value="CHD"/>
    <property type="match status" value="1"/>
</dbReference>
<keyword evidence="7" id="KW-0141">cGMP biosynthesis</keyword>
<feature type="domain" description="Guanylate cyclase" evidence="9">
    <location>
        <begin position="841"/>
        <end position="983"/>
    </location>
</feature>
<dbReference type="InterPro" id="IPR011645">
    <property type="entry name" value="HNOB_dom_associated"/>
</dbReference>
<dbReference type="GO" id="GO:0019934">
    <property type="term" value="P:cGMP-mediated signaling"/>
    <property type="evidence" value="ECO:0007669"/>
    <property type="project" value="TreeGrafter"/>
</dbReference>
<keyword evidence="5" id="KW-0342">GTP-binding</keyword>
<evidence type="ECO:0000256" key="4">
    <source>
        <dbReference type="ARBA" id="ARBA00022741"/>
    </source>
</evidence>
<dbReference type="GO" id="GO:0005525">
    <property type="term" value="F:GTP binding"/>
    <property type="evidence" value="ECO:0007669"/>
    <property type="project" value="UniProtKB-KW"/>
</dbReference>
<dbReference type="GO" id="GO:0020037">
    <property type="term" value="F:heme binding"/>
    <property type="evidence" value="ECO:0007669"/>
    <property type="project" value="InterPro"/>
</dbReference>
<dbReference type="Gene3D" id="3.30.450.260">
    <property type="entry name" value="Haem NO binding associated domain"/>
    <property type="match status" value="1"/>
</dbReference>
<keyword evidence="4" id="KW-0547">Nucleotide-binding</keyword>
<evidence type="ECO:0000256" key="5">
    <source>
        <dbReference type="ARBA" id="ARBA00023134"/>
    </source>
</evidence>
<dbReference type="PANTHER" id="PTHR45655">
    <property type="entry name" value="GUANYLATE CYCLASE SOLUBLE SUBUNIT BETA-2"/>
    <property type="match status" value="1"/>
</dbReference>
<dbReference type="SUPFAM" id="SSF111126">
    <property type="entry name" value="Ligand-binding domain in the NO signalling and Golgi transport"/>
    <property type="match status" value="1"/>
</dbReference>
<dbReference type="GO" id="GO:0070482">
    <property type="term" value="P:response to oxygen levels"/>
    <property type="evidence" value="ECO:0007669"/>
    <property type="project" value="TreeGrafter"/>
</dbReference>
<comment type="caution">
    <text evidence="10">The sequence shown here is derived from an EMBL/GenBank/DDBJ whole genome shotgun (WGS) entry which is preliminary data.</text>
</comment>
<dbReference type="SUPFAM" id="SSF55073">
    <property type="entry name" value="Nucleotide cyclase"/>
    <property type="match status" value="1"/>
</dbReference>
<dbReference type="InterPro" id="IPR024096">
    <property type="entry name" value="NO_sig/Golgi_transp_ligand-bd"/>
</dbReference>
<dbReference type="InterPro" id="IPR049630">
    <property type="entry name" value="DYDC-like_DD"/>
</dbReference>
<dbReference type="Pfam" id="PF05186">
    <property type="entry name" value="Dpy-30"/>
    <property type="match status" value="1"/>
</dbReference>
<dbReference type="CTD" id="24591185"/>
<dbReference type="InterPro" id="IPR042463">
    <property type="entry name" value="HNOB_dom_associated_sf"/>
</dbReference>
<feature type="region of interest" description="Disordered" evidence="8">
    <location>
        <begin position="1070"/>
        <end position="1094"/>
    </location>
</feature>
<dbReference type="GeneID" id="24591185"/>
<sequence>MLKKCLNLCTFPNCYISNVIDQLLIRSKLNNNQCYQLQYSTTPVQNVVNNSAELTTDKSPYPKYLSWTDPHELAHYLSQRIVALTKHFVVIDKPPNLSVWGHSLASREAISMINPKLYNASDLGINDCLPQLNTIITSLEREQQDTHNDNSSNSCGSIEIPKLYIIESLPAAYSGLILLGRNEKYTNAARKFYKTAMLGGSPWELYQKLLIVCWGKPQQIQSKPTSFPIAAYALHDHLRVGYRPPPNEISKSLKLKGVILEKSVHHTILSEGSENSSLVKLETNSLYRGLPEVYLLYEGCTVVGETFQASRLVNTGISPIVLPPNKIRLNYSIPLKQRRILGQSNINFEDIPVHIHRSHLYLPIPFYMNASNLCIKSYVKKPSHLFKIKSESFSLKSCNISSKPSPLSLSCVKQEVDSDTIPTTKTTTSNNSNNNRTINYYFLTCHSYELPDYFSNTLARLGIEFDYANCISNLLEIMYGILLEAAKHYIIDNYGENTWIWLCKKSTGKEFDIDTKKIYHDNLMARIATILGDKIFTDKDTILFGIGRYTIQYLIRNGFEKLLRASGKTFKDLLLNLNDHHKYLRYSYHRIKPPTFVILSSTSSCIMLEYTTTRPGYNHYTKGLLFEVAKYIYQLHLIIKINSESNEGSLYRTVFTLELFIGESFKEYAICMVKTGLDTMNMLPKISNKIFFGLLPFHLLIDKNLMIHSAGQRLLEFQPTLINTKFQEHFIIMLPIVKPLFERIMMFSSSTFKIGLKINRKSNESQKSMLYIKGQMIYVKEWSMLLFIGKPNFSEIKSFIDFGLDLQDINLYDIKVEKMILGDTVSKNLLFLLEKAYNSVTICFTKVVNFSNYSSRMCPHKIVDILNQMYTLYDSMTESHNVYKIETINDSYMLVSGAPSPSSFHSAHIIEMALDILEVTKRHLFWPSEAFLDNSTRTQDEQNIPLQLYIGCHTGSIVAGIVGFKSPRYCLFGDTVNTANRMMSTGLPDTVHISSDLAKNLFEYPYILEYRGEQTIKGKGKMTTYFVKNRKENFTMTDTTTGEELNFRKLLKEDIDNHCRQIDELNSFNSEVYGYDNGDESSSTTPSEDETDTEEIQNIDKNEEILDTILIQNNITTQLCFSNNQNERKSQSEEMDYLQSKENLTKSKSVEQNNLKYTNKLMNEDEHVDLMKSFKSSKSVIFEDIVNPLTLGLTEIGIVQPENPLQYLGNWLCKFSQKSMSEDS</sequence>
<reference evidence="10" key="3">
    <citation type="submission" date="2021-06" db="EMBL/GenBank/DDBJ databases">
        <title>Chromosome-level genome assembly for S. haematobium.</title>
        <authorList>
            <person name="Stroehlein A.J."/>
        </authorList>
    </citation>
    <scope>NUCLEOTIDE SEQUENCE</scope>
</reference>
<evidence type="ECO:0000256" key="1">
    <source>
        <dbReference type="ARBA" id="ARBA00004496"/>
    </source>
</evidence>
<evidence type="ECO:0000259" key="9">
    <source>
        <dbReference type="PROSITE" id="PS50125"/>
    </source>
</evidence>